<evidence type="ECO:0000256" key="14">
    <source>
        <dbReference type="SAM" id="SignalP"/>
    </source>
</evidence>
<keyword evidence="16" id="KW-1185">Reference proteome</keyword>
<dbReference type="GO" id="GO:0045121">
    <property type="term" value="C:membrane raft"/>
    <property type="evidence" value="ECO:0007669"/>
    <property type="project" value="UniProtKB-SubCell"/>
</dbReference>
<dbReference type="AlphaFoldDB" id="A0A3M7QDN3"/>
<comment type="function">
    <text evidence="12">Bifunctional regulator of neuronal activity in the mushroom body, and possibly other regions of the brain, that acts as a signaling molecule required for homeostatic regulation of sleep under normal conditions and after sleep deprivation. Reduces neuronal excitability by enhancing Sh/shaker K(+) channel activity; possibly by stabilizing Sh/shaker to increase protein levels, accelerating its activation kinetics, slowing C-type inactivation and enhancing recovery from inactivation. Specifically affects the A-type K(+) current. Antagonizes nicotinic acetylcholine receptors (nAChRs) to reduce synaptic transmission, possibly by preventing their localization to the cell surface. Required for regulation of neuromuscular excitability and plasticity at neuromuscular junctions.</text>
</comment>
<dbReference type="GO" id="GO:0032222">
    <property type="term" value="P:regulation of synaptic transmission, cholinergic"/>
    <property type="evidence" value="ECO:0007669"/>
    <property type="project" value="InterPro"/>
</dbReference>
<evidence type="ECO:0000256" key="7">
    <source>
        <dbReference type="ARBA" id="ARBA00023180"/>
    </source>
</evidence>
<keyword evidence="3" id="KW-0472">Membrane</keyword>
<gene>
    <name evidence="15" type="ORF">BpHYR1_008995</name>
</gene>
<evidence type="ECO:0000256" key="1">
    <source>
        <dbReference type="ARBA" id="ARBA00004471"/>
    </source>
</evidence>
<dbReference type="PANTHER" id="PTHR33562">
    <property type="entry name" value="ATILLA, ISOFORM B-RELATED-RELATED"/>
    <property type="match status" value="1"/>
</dbReference>
<evidence type="ECO:0000256" key="13">
    <source>
        <dbReference type="ARBA" id="ARBA00046769"/>
    </source>
</evidence>
<evidence type="ECO:0000256" key="6">
    <source>
        <dbReference type="ARBA" id="ARBA00023157"/>
    </source>
</evidence>
<keyword evidence="3" id="KW-1003">Cell membrane</keyword>
<feature type="chain" id="PRO_5021373237" description="UPAR/Ly6 domain-containing protein qvr" evidence="14">
    <location>
        <begin position="19"/>
        <end position="134"/>
    </location>
</feature>
<organism evidence="15 16">
    <name type="scientific">Brachionus plicatilis</name>
    <name type="common">Marine rotifer</name>
    <name type="synonym">Brachionus muelleri</name>
    <dbReference type="NCBI Taxonomy" id="10195"/>
    <lineage>
        <taxon>Eukaryota</taxon>
        <taxon>Metazoa</taxon>
        <taxon>Spiralia</taxon>
        <taxon>Gnathifera</taxon>
        <taxon>Rotifera</taxon>
        <taxon>Eurotatoria</taxon>
        <taxon>Monogononta</taxon>
        <taxon>Pseudotrocha</taxon>
        <taxon>Ploima</taxon>
        <taxon>Brachionidae</taxon>
        <taxon>Brachionus</taxon>
    </lineage>
</organism>
<dbReference type="PANTHER" id="PTHR33562:SF31">
    <property type="entry name" value="PROTEIN QUIVER"/>
    <property type="match status" value="1"/>
</dbReference>
<dbReference type="OrthoDB" id="9991292at2759"/>
<evidence type="ECO:0000313" key="15">
    <source>
        <dbReference type="EMBL" id="RNA09304.1"/>
    </source>
</evidence>
<dbReference type="CDD" id="cd23595">
    <property type="entry name" value="TFP_LU_ECD_Qvr"/>
    <property type="match status" value="1"/>
</dbReference>
<dbReference type="EMBL" id="REGN01006482">
    <property type="protein sequence ID" value="RNA09304.1"/>
    <property type="molecule type" value="Genomic_DNA"/>
</dbReference>
<protein>
    <recommendedName>
        <fullName evidence="10">UPAR/Ly6 domain-containing protein qvr</fullName>
    </recommendedName>
    <alternativeName>
        <fullName evidence="11">Protein quiver</fullName>
    </alternativeName>
    <alternativeName>
        <fullName evidence="8">Protein sleepless</fullName>
    </alternativeName>
</protein>
<evidence type="ECO:0000256" key="12">
    <source>
        <dbReference type="ARBA" id="ARBA00045788"/>
    </source>
</evidence>
<comment type="subunit">
    <text evidence="13">Interacts (via loop 2 of the three-fingered Ly-6 domain) with Sh/shaker; this interaction may stabilize both components of the complex and may be required for targeting or retention of Sh/shaker to neural cell projections. Interacts (via loop 2 of the three-fingered Ly-6 domain) with nAChRalpha3 and potentially other nicotinic acetylcholine receptors; this interaction is required for antagonism of nicotinic acetylcholine receptors.</text>
</comment>
<proteinExistence type="inferred from homology"/>
<dbReference type="Proteomes" id="UP000276133">
    <property type="component" value="Unassembled WGS sequence"/>
</dbReference>
<evidence type="ECO:0000256" key="4">
    <source>
        <dbReference type="ARBA" id="ARBA00022729"/>
    </source>
</evidence>
<name>A0A3M7QDN3_BRAPC</name>
<dbReference type="InterPro" id="IPR031424">
    <property type="entry name" value="QVR-like"/>
</dbReference>
<evidence type="ECO:0000256" key="2">
    <source>
        <dbReference type="ARBA" id="ARBA00010522"/>
    </source>
</evidence>
<sequence length="134" mass="15725">MNCYCLFLVFFLINYVSSNADGQCCRRRIECFECDSRFDPRCGDNFNLTRDTGTLIYCDDLCIKLKHRFGNQFYYIRSCADQFKKIYIKKTSVCYSTRTNDGGHLCFCDHDLCNNALTLRLNFTSVVECRTRES</sequence>
<dbReference type="STRING" id="10195.A0A3M7QDN3"/>
<evidence type="ECO:0000313" key="16">
    <source>
        <dbReference type="Proteomes" id="UP000276133"/>
    </source>
</evidence>
<evidence type="ECO:0000256" key="5">
    <source>
        <dbReference type="ARBA" id="ARBA00023108"/>
    </source>
</evidence>
<dbReference type="GO" id="GO:0048511">
    <property type="term" value="P:rhythmic process"/>
    <property type="evidence" value="ECO:0007669"/>
    <property type="project" value="UniProtKB-KW"/>
</dbReference>
<comment type="similarity">
    <text evidence="2">Belongs to the quiver family.</text>
</comment>
<evidence type="ECO:0000256" key="8">
    <source>
        <dbReference type="ARBA" id="ARBA00031037"/>
    </source>
</evidence>
<keyword evidence="5" id="KW-0090">Biological rhythms</keyword>
<comment type="caution">
    <text evidence="15">The sequence shown here is derived from an EMBL/GenBank/DDBJ whole genome shotgun (WGS) entry which is preliminary data.</text>
</comment>
<reference evidence="15 16" key="1">
    <citation type="journal article" date="2018" name="Sci. Rep.">
        <title>Genomic signatures of local adaptation to the degree of environmental predictability in rotifers.</title>
        <authorList>
            <person name="Franch-Gras L."/>
            <person name="Hahn C."/>
            <person name="Garcia-Roger E.M."/>
            <person name="Carmona M.J."/>
            <person name="Serra M."/>
            <person name="Gomez A."/>
        </authorList>
    </citation>
    <scope>NUCLEOTIDE SEQUENCE [LARGE SCALE GENOMIC DNA]</scope>
    <source>
        <strain evidence="15">HYR1</strain>
    </source>
</reference>
<evidence type="ECO:0000256" key="10">
    <source>
        <dbReference type="ARBA" id="ARBA00044524"/>
    </source>
</evidence>
<feature type="signal peptide" evidence="14">
    <location>
        <begin position="1"/>
        <end position="18"/>
    </location>
</feature>
<dbReference type="InterPro" id="IPR050975">
    <property type="entry name" value="Sleep_regulator"/>
</dbReference>
<evidence type="ECO:0000256" key="3">
    <source>
        <dbReference type="ARBA" id="ARBA00022475"/>
    </source>
</evidence>
<evidence type="ECO:0000256" key="11">
    <source>
        <dbReference type="ARBA" id="ARBA00044561"/>
    </source>
</evidence>
<keyword evidence="6" id="KW-1015">Disulfide bond</keyword>
<dbReference type="Pfam" id="PF17064">
    <property type="entry name" value="QVR"/>
    <property type="match status" value="1"/>
</dbReference>
<keyword evidence="7" id="KW-0325">Glycoprotein</keyword>
<comment type="subcellular location">
    <subcellularLocation>
        <location evidence="1">Cell membrane</location>
        <topology evidence="1">Lipid-anchor</topology>
        <topology evidence="1">GPI-anchor</topology>
        <orientation evidence="1">Extracellular side</orientation>
    </subcellularLocation>
    <subcellularLocation>
        <location evidence="9">Membrane raft</location>
        <topology evidence="9">Lipid-anchor</topology>
        <topology evidence="9">GPI-anchor</topology>
        <orientation evidence="9">Extracellular side</orientation>
    </subcellularLocation>
</comment>
<dbReference type="GO" id="GO:0005886">
    <property type="term" value="C:plasma membrane"/>
    <property type="evidence" value="ECO:0007669"/>
    <property type="project" value="UniProtKB-SubCell"/>
</dbReference>
<accession>A0A3M7QDN3</accession>
<keyword evidence="4 14" id="KW-0732">Signal</keyword>
<dbReference type="GO" id="GO:0030431">
    <property type="term" value="P:sleep"/>
    <property type="evidence" value="ECO:0007669"/>
    <property type="project" value="InterPro"/>
</dbReference>
<evidence type="ECO:0000256" key="9">
    <source>
        <dbReference type="ARBA" id="ARBA00044499"/>
    </source>
</evidence>